<comment type="pathway">
    <text evidence="3">Amine and polyamine biosynthesis; carnitine biosynthesis.</text>
</comment>
<evidence type="ECO:0000256" key="11">
    <source>
        <dbReference type="ARBA" id="ARBA00030363"/>
    </source>
</evidence>
<dbReference type="STRING" id="796925.A0A137P6A0"/>
<keyword evidence="10" id="KW-0408">Iron</keyword>
<comment type="cofactor">
    <cofactor evidence="1">
        <name>Fe(2+)</name>
        <dbReference type="ChEBI" id="CHEBI:29033"/>
    </cofactor>
</comment>
<dbReference type="NCBIfam" id="TIGR02410">
    <property type="entry name" value="carnitine_TMLD"/>
    <property type="match status" value="1"/>
</dbReference>
<proteinExistence type="inferred from homology"/>
<comment type="cofactor">
    <cofactor evidence="2">
        <name>L-ascorbate</name>
        <dbReference type="ChEBI" id="CHEBI:38290"/>
    </cofactor>
</comment>
<comment type="catalytic activity">
    <reaction evidence="15">
        <text>N(6),N(6),N(6)-trimethyl-L-lysine + 2-oxoglutarate + O2 = (3S)-3-hydroxy-N(6),N(6),N(6)-trimethyl-L-lysine + succinate + CO2</text>
        <dbReference type="Rhea" id="RHEA:14181"/>
        <dbReference type="ChEBI" id="CHEBI:15379"/>
        <dbReference type="ChEBI" id="CHEBI:16526"/>
        <dbReference type="ChEBI" id="CHEBI:16810"/>
        <dbReference type="ChEBI" id="CHEBI:30031"/>
        <dbReference type="ChEBI" id="CHEBI:58100"/>
        <dbReference type="ChEBI" id="CHEBI:141499"/>
        <dbReference type="EC" id="1.14.11.8"/>
    </reaction>
</comment>
<evidence type="ECO:0000259" key="17">
    <source>
        <dbReference type="Pfam" id="PF06155"/>
    </source>
</evidence>
<keyword evidence="19" id="KW-1185">Reference proteome</keyword>
<keyword evidence="7" id="KW-0124">Carnitine biosynthesis</keyword>
<dbReference type="GO" id="GO:0005506">
    <property type="term" value="F:iron ion binding"/>
    <property type="evidence" value="ECO:0007669"/>
    <property type="project" value="InterPro"/>
</dbReference>
<dbReference type="OMA" id="EKVCIQP"/>
<evidence type="ECO:0000256" key="5">
    <source>
        <dbReference type="ARBA" id="ARBA00012267"/>
    </source>
</evidence>
<organism evidence="18 19">
    <name type="scientific">Conidiobolus coronatus (strain ATCC 28846 / CBS 209.66 / NRRL 28638)</name>
    <name type="common">Delacroixia coronata</name>
    <dbReference type="NCBI Taxonomy" id="796925"/>
    <lineage>
        <taxon>Eukaryota</taxon>
        <taxon>Fungi</taxon>
        <taxon>Fungi incertae sedis</taxon>
        <taxon>Zoopagomycota</taxon>
        <taxon>Entomophthoromycotina</taxon>
        <taxon>Entomophthoromycetes</taxon>
        <taxon>Entomophthorales</taxon>
        <taxon>Ancylistaceae</taxon>
        <taxon>Conidiobolus</taxon>
    </lineage>
</organism>
<dbReference type="Pfam" id="PF06155">
    <property type="entry name" value="GBBH-like_N"/>
    <property type="match status" value="1"/>
</dbReference>
<evidence type="ECO:0000256" key="13">
    <source>
        <dbReference type="ARBA" id="ARBA00032283"/>
    </source>
</evidence>
<evidence type="ECO:0000256" key="2">
    <source>
        <dbReference type="ARBA" id="ARBA00001961"/>
    </source>
</evidence>
<evidence type="ECO:0000256" key="10">
    <source>
        <dbReference type="ARBA" id="ARBA00023004"/>
    </source>
</evidence>
<dbReference type="InterPro" id="IPR012776">
    <property type="entry name" value="Trimethyllysine_dOase"/>
</dbReference>
<gene>
    <name evidence="18" type="ORF">CONCODRAFT_24951</name>
</gene>
<evidence type="ECO:0000256" key="9">
    <source>
        <dbReference type="ARBA" id="ARBA00023002"/>
    </source>
</evidence>
<dbReference type="AlphaFoldDB" id="A0A137P6A0"/>
<comment type="function">
    <text evidence="14">Converts trimethyllysine (TML) into hydroxytrimethyllysine (HTML).</text>
</comment>
<dbReference type="SUPFAM" id="SSF51197">
    <property type="entry name" value="Clavaminate synthase-like"/>
    <property type="match status" value="1"/>
</dbReference>
<keyword evidence="8 18" id="KW-0223">Dioxygenase</keyword>
<dbReference type="EMBL" id="KQ964499">
    <property type="protein sequence ID" value="KXN70525.1"/>
    <property type="molecule type" value="Genomic_DNA"/>
</dbReference>
<feature type="domain" description="Gamma-butyrobetaine hydroxylase-like N-terminal" evidence="17">
    <location>
        <begin position="1"/>
        <end position="63"/>
    </location>
</feature>
<evidence type="ECO:0000256" key="6">
    <source>
        <dbReference type="ARBA" id="ARBA00022723"/>
    </source>
</evidence>
<comment type="similarity">
    <text evidence="4">Belongs to the gamma-BBH/TMLD family.</text>
</comment>
<evidence type="ECO:0000256" key="14">
    <source>
        <dbReference type="ARBA" id="ARBA00046008"/>
    </source>
</evidence>
<feature type="non-terminal residue" evidence="18">
    <location>
        <position position="348"/>
    </location>
</feature>
<sequence length="348" mass="40759">WLRDQCKCPKCFSSQYKTRTFSPSLFEKVLVKQEPEVLDNSKLHVVWEDGHNAEHHSEYPLDWIFEHHLDTSSLANRIDKVLWTPKSLKDLPMVDFNDVMNTEQGLKDWVNQIYQYGICFVKNIPYKDTKDTKLLMERISHLRNTHFGEFWQFTSNNAFNDLAYTTEYLDLHTDSAYFTDASGLQMFHLTHFDGKGGESTFMDGFNAAQILKSKFPEYYKVLTQVKLYTDYYEDDQTIAPVAPSPILNLHPDSGELYQIQYNPQHQNIKYHPNNSKLINLFYEAQLEWYKLLSDRENTLTIPLTPGMGVIFDNWRVLHGRLGFTGKRTMCGAYIGRDDFMSKVRVLNK</sequence>
<dbReference type="InterPro" id="IPR050411">
    <property type="entry name" value="AlphaKG_dependent_hydroxylases"/>
</dbReference>
<dbReference type="GO" id="GO:0005739">
    <property type="term" value="C:mitochondrion"/>
    <property type="evidence" value="ECO:0007669"/>
    <property type="project" value="TreeGrafter"/>
</dbReference>
<dbReference type="Gene3D" id="3.30.2020.30">
    <property type="match status" value="1"/>
</dbReference>
<dbReference type="GO" id="GO:0050353">
    <property type="term" value="F:trimethyllysine dioxygenase activity"/>
    <property type="evidence" value="ECO:0007669"/>
    <property type="project" value="UniProtKB-EC"/>
</dbReference>
<dbReference type="CDD" id="cd00250">
    <property type="entry name" value="CAS_like"/>
    <property type="match status" value="1"/>
</dbReference>
<evidence type="ECO:0000313" key="18">
    <source>
        <dbReference type="EMBL" id="KXN70525.1"/>
    </source>
</evidence>
<dbReference type="UniPathway" id="UPA00118"/>
<dbReference type="GO" id="GO:0045329">
    <property type="term" value="P:carnitine biosynthetic process"/>
    <property type="evidence" value="ECO:0007669"/>
    <property type="project" value="UniProtKB-UniPathway"/>
</dbReference>
<dbReference type="PANTHER" id="PTHR10696:SF51">
    <property type="entry name" value="TRIMETHYLLYSINE DIOXYGENASE, MITOCHONDRIAL"/>
    <property type="match status" value="1"/>
</dbReference>
<dbReference type="EC" id="1.14.11.8" evidence="5"/>
<dbReference type="FunFam" id="3.60.130.10:FF:000001">
    <property type="entry name" value="Trimethyllysine dioxygenase, mitochondrial"/>
    <property type="match status" value="1"/>
</dbReference>
<feature type="domain" description="TauD/TfdA-like" evidence="16">
    <location>
        <begin position="94"/>
        <end position="333"/>
    </location>
</feature>
<dbReference type="InterPro" id="IPR042098">
    <property type="entry name" value="TauD-like_sf"/>
</dbReference>
<evidence type="ECO:0000256" key="1">
    <source>
        <dbReference type="ARBA" id="ARBA00001954"/>
    </source>
</evidence>
<evidence type="ECO:0000259" key="16">
    <source>
        <dbReference type="Pfam" id="PF02668"/>
    </source>
</evidence>
<evidence type="ECO:0000256" key="8">
    <source>
        <dbReference type="ARBA" id="ARBA00022964"/>
    </source>
</evidence>
<feature type="non-terminal residue" evidence="18">
    <location>
        <position position="1"/>
    </location>
</feature>
<evidence type="ECO:0000313" key="19">
    <source>
        <dbReference type="Proteomes" id="UP000070444"/>
    </source>
</evidence>
<dbReference type="InterPro" id="IPR010376">
    <property type="entry name" value="GBBH-like_N"/>
</dbReference>
<keyword evidence="6" id="KW-0479">Metal-binding</keyword>
<protein>
    <recommendedName>
        <fullName evidence="5">trimethyllysine dioxygenase</fullName>
        <ecNumber evidence="5">1.14.11.8</ecNumber>
    </recommendedName>
    <alternativeName>
        <fullName evidence="12">Epsilon-trimethyllysine 2-oxoglutarate dioxygenase</fullName>
    </alternativeName>
    <alternativeName>
        <fullName evidence="11">TML hydroxylase</fullName>
    </alternativeName>
    <alternativeName>
        <fullName evidence="13">TML-alpha-ketoglutarate dioxygenase</fullName>
    </alternativeName>
</protein>
<evidence type="ECO:0000256" key="4">
    <source>
        <dbReference type="ARBA" id="ARBA00008654"/>
    </source>
</evidence>
<evidence type="ECO:0000256" key="15">
    <source>
        <dbReference type="ARBA" id="ARBA00049334"/>
    </source>
</evidence>
<evidence type="ECO:0000256" key="3">
    <source>
        <dbReference type="ARBA" id="ARBA00005022"/>
    </source>
</evidence>
<name>A0A137P6A0_CONC2</name>
<dbReference type="InterPro" id="IPR038492">
    <property type="entry name" value="GBBH-like_N_sf"/>
</dbReference>
<dbReference type="InterPro" id="IPR003819">
    <property type="entry name" value="TauD/TfdA-like"/>
</dbReference>
<dbReference type="Proteomes" id="UP000070444">
    <property type="component" value="Unassembled WGS sequence"/>
</dbReference>
<evidence type="ECO:0000256" key="7">
    <source>
        <dbReference type="ARBA" id="ARBA00022873"/>
    </source>
</evidence>
<keyword evidence="9" id="KW-0560">Oxidoreductase</keyword>
<reference evidence="18 19" key="1">
    <citation type="journal article" date="2015" name="Genome Biol. Evol.">
        <title>Phylogenomic analyses indicate that early fungi evolved digesting cell walls of algal ancestors of land plants.</title>
        <authorList>
            <person name="Chang Y."/>
            <person name="Wang S."/>
            <person name="Sekimoto S."/>
            <person name="Aerts A.L."/>
            <person name="Choi C."/>
            <person name="Clum A."/>
            <person name="LaButti K.M."/>
            <person name="Lindquist E.A."/>
            <person name="Yee Ngan C."/>
            <person name="Ohm R.A."/>
            <person name="Salamov A.A."/>
            <person name="Grigoriev I.V."/>
            <person name="Spatafora J.W."/>
            <person name="Berbee M.L."/>
        </authorList>
    </citation>
    <scope>NUCLEOTIDE SEQUENCE [LARGE SCALE GENOMIC DNA]</scope>
    <source>
        <strain evidence="18 19">NRRL 28638</strain>
    </source>
</reference>
<dbReference type="OrthoDB" id="408743at2759"/>
<evidence type="ECO:0000256" key="12">
    <source>
        <dbReference type="ARBA" id="ARBA00031778"/>
    </source>
</evidence>
<dbReference type="Pfam" id="PF02668">
    <property type="entry name" value="TauD"/>
    <property type="match status" value="1"/>
</dbReference>
<accession>A0A137P6A0</accession>
<dbReference type="Gene3D" id="3.60.130.10">
    <property type="entry name" value="Clavaminate synthase-like"/>
    <property type="match status" value="1"/>
</dbReference>
<dbReference type="PANTHER" id="PTHR10696">
    <property type="entry name" value="GAMMA-BUTYROBETAINE HYDROXYLASE-RELATED"/>
    <property type="match status" value="1"/>
</dbReference>